<keyword evidence="8" id="KW-1185">Reference proteome</keyword>
<dbReference type="Gene3D" id="2.30.29.30">
    <property type="entry name" value="Pleckstrin-homology domain (PH domain)/Phosphotyrosine-binding domain (PTB)"/>
    <property type="match status" value="1"/>
</dbReference>
<dbReference type="PROSITE" id="PS50197">
    <property type="entry name" value="BEACH"/>
    <property type="match status" value="1"/>
</dbReference>
<dbReference type="PROSITE" id="PS50294">
    <property type="entry name" value="WD_REPEATS_REGION"/>
    <property type="match status" value="1"/>
</dbReference>
<gene>
    <name evidence="7" type="ORF">Q7C36_007870</name>
</gene>
<dbReference type="PROSITE" id="PS50082">
    <property type="entry name" value="WD_REPEATS_2"/>
    <property type="match status" value="1"/>
</dbReference>
<dbReference type="SMART" id="SM01026">
    <property type="entry name" value="Beach"/>
    <property type="match status" value="1"/>
</dbReference>
<dbReference type="InterPro" id="IPR011993">
    <property type="entry name" value="PH-like_dom_sf"/>
</dbReference>
<dbReference type="PANTHER" id="PTHR46108:SF3">
    <property type="entry name" value="WD REPEAT- AND FYVE DOMAIN-CONTAINING PROTEIN 4"/>
    <property type="match status" value="1"/>
</dbReference>
<dbReference type="Pfam" id="PF02138">
    <property type="entry name" value="Beach"/>
    <property type="match status" value="1"/>
</dbReference>
<dbReference type="Pfam" id="PF14844">
    <property type="entry name" value="PH_BEACH"/>
    <property type="match status" value="1"/>
</dbReference>
<evidence type="ECO:0000313" key="7">
    <source>
        <dbReference type="EMBL" id="KAK2852669.1"/>
    </source>
</evidence>
<protein>
    <recommendedName>
        <fullName evidence="9">WD repeat- and FYVE domain-containing protein 4</fullName>
    </recommendedName>
</protein>
<dbReference type="Pfam" id="PF00400">
    <property type="entry name" value="WD40"/>
    <property type="match status" value="2"/>
</dbReference>
<dbReference type="InterPro" id="IPR036322">
    <property type="entry name" value="WD40_repeat_dom_sf"/>
</dbReference>
<feature type="repeat" description="WD" evidence="3">
    <location>
        <begin position="3018"/>
        <end position="3059"/>
    </location>
</feature>
<dbReference type="InterPro" id="IPR023362">
    <property type="entry name" value="PH-BEACH_dom"/>
</dbReference>
<evidence type="ECO:0000259" key="6">
    <source>
        <dbReference type="PROSITE" id="PS51783"/>
    </source>
</evidence>
<proteinExistence type="predicted"/>
<dbReference type="InterPro" id="IPR016024">
    <property type="entry name" value="ARM-type_fold"/>
</dbReference>
<sequence>MFLGRCDQVKNLQRAKEDWLLPKCSNTQDSLLHSVCVLNILKAEGDASLKTTVKEVCGDMERINKETGELSASGESTESTELTSDEPQIEPGHKEETCAVLGASTALQEQLLQLAKATAEEREEQLLLLLPIFIQVCESSRTTEDLDLQSMATHVTETLVFHIQQRVAGKPAEEARYALELFFQPPEHGRCKGWLLLKATYFLSASDVGVNAAIVTGLAPALVKCLYLFVALPAKAACEEVDDKCSFQDMLIQVILQLCRQERFVEQLVETEELQCVIIALTSLWDQCSSSWRRQVSRVLRAVSAAQVPNTVPALQAKNCMKICIQNMLKMSEHVHGLILAEVAVSVFSFVKDSYPNTPALFEEFENNDGYTILQAIMARCEEETSEEDFSPVQDLLGLIASFTLFGKAELKVAICVNNPQPPGFKFDPPLTTGRAVKNLRAFQILQTSFLRSGSAQTCSQILCTIHTIWSWDKANFFLLEWTLQCLAQLADSTWQKPATVHSFFFKLLETVVFQLSYIPHDTLRKVQDVLKQGSSQAFSMAALQSFHRMVMSSSLLSEVLSDGGLMDLLLLELRRRAKILRKAGISVNKGELRMEDCERQLTTNMLNIVAALAMRSIRNTVFIRDSGMIPYIKIFLDDEMYRSPTLCILEQLSETNPEEYMSTAIGALCSSTETELQLKQDLLHSILKVLDNPNSWNAFRTAGGFTSLLSMLVDMEGSLMQQPVGVWASLSHQGLLELLLLTLHTMAMAIHLHSVNAHFFQVTNLYERLAEALLQIGCFLGGAPVDIDTPKDYRSFQDFLKLTESSGFDLPAPLQDCILVLNFLEQFGTGINMAIELCAELKESTEIDGNQQDVTSHKTGEDDFLGRIRKAALSISSVTVESGRFSCDHTILHPGAIKVIMTLLPHIYCPSNPQMSVELQLAVAHHVQTLVKSERNRQIMCESNLVETLLSHCRDILSNSTHSLHLPVVRILEKLASQSINHKSLRWFLCLKAPFTCTTEKSNSSPVSEEDPSHQNPLSNGQCAIHGAEESTEGETASANNGRQTPKRSFSLLNTLSTCRTPVSLHQIISLVSITSPRSFRPYSVSVSPSFVEFDMTDSGYGCLFLPSLATVKGVSADSIPTGGIGGDCRGFPPSAGLSFSCWFLISRFSSACDSHPVRLLTVVRHMSRAEQHFSCLSVSISSSDGCLVISTEEEAYQFLDMMEPMPGTPTSLPATVRFKCSKQLMPGLWHHLVVTMAKDIKKSCKVTAYLNGEMIGNTKMRYIQPFPGPCTAMDPSAVIDVCGIIGTPSIWKQHAALIWRVGPTYFFEEVLSSAFVEIMYAQGTRYMGNYLSLKIQGNGKLDFSPVQLVPPERISFGINPAVATVTTVAEIRDRLNEVDCRLIAKELGIPSRDNFTPILLVRNISQHLNGTARTIGAALVGHFGVRMFTSNTASTSFQHIGGPAVVLSLVAMATDDSSLYAAVKVLLSVLDTNPVMKQEMKRISGYKLFAFLLKMKAHLISCRTFQLILAIVGTVELGTGSVYVHDLTALQGILCNFEVWQKAPESLDLSVLNHFVDILKSSSGDPRNAEAIHNLNLMTKLLLLLQDPTVTHRKVTVICTIITCLLQKHFNPKDIQRIGLFLIHSLLPLAVNEMTAFPYVISEDQSLTLSQTPGRTIWIRNQLLEVLSSLIISDTPLPNNEQEEVFFILGSDWFLLFLQGHIHPSTVLLVLKMLVHFLSQQNIRAKFKEGVSSGTLVENVHVLLGVIDNFQRRSWSYGCLSGTVPGFTVLCRLLLNHISLSQIYGAFAALLFGKSDFHVPDGQADLDSMLQNVIDSSANEREVQLCTEAACVLIDLVKMIICKPITGSEDSWDVQYPGSVMQFLCLVHSNYPRDALWASSDFLSSLASAVFPTEITENAAGPQSNEDGVDASAPRLSHPARKQVCDFIRILLMDSLINIPAKDQHHPFIQLLEFSPENVCQEQKQSFQTELLEFLMDIIHITGQEGGQSTHVARDDSSTYSSEGMFTILIVNVAFFSKMLVEKLYNGIFLVDPENLLVFLVEQISMVLERKHPQREATVSVLYKSLNRTVLYFLSRPRQTPAEKELILRTLHVLQQHWDIIMATYNASVHYISCLLHCLLLIRSGSFPDGFGCEMHKKASKKIWRHLFPHKNTRMTSPVDIPNSAEVESELLKLVESTWDMVMKERRQSLEEAYKIDLSAKQAGKETLVSMSDVSPLWEEIAMKSWQAFIDSQKKKLNTSQRKISILSRSPQRTPGKDPDSIVEIFLTDIEVHRKIGEQMFETLMKNQKQALHCENELMAAQWLKIEGDLLRERGLFGPGPGVFIKQGWVQDAAEGPNRTRLRIRRKAARRSKKLPSLMQGLYMKHSTLDESRGVADLSIADAELRILSEPCGEAEQEPSLDCEHLTFFPILTEVSSPTETIPEECVESQLIIQQLAPNEEITVKQCVAVVSGHILVEGVLLFGKADLYVCEGFTLTSSGDVCCGNHHPTNVRDSFICSMLKKEQSSVNLACRRWSYEDIKEAHFMRFLLEENAIEIFMKNGASVFLVFVNKDHVSAFKRICSVVPSLKGRGVTEAVLNARKTGALEKTVITKWQKGEMSNFEYLMHLNTLAGRTYNDLMQYPVFPWIIADYESETLDLSSPTSFRDLSKPMGAQNEKRREKFIQRYNEVDSNDGELSAQCHYCTHYSSAIIVASYLVRMEPFSQTFISLQGGSFDVPERMFHSIQKEWESSSKDNMSDVRELIPEFFYLPDFLTNSNNFEFGSMQDGTTLGDVVLPPWAKGDPQEFIRMHREALESDYVSANLHLWIDLIFGYKQQGPAAVEALNTFHPYFYTDKHDAESMKNPLKKSTVLGYVSNFGQIPKQLFTKPHPSRIVQKSSTGKETSGTNQIVPFFFKLDKLKPSVQPIKELMRGPIGQIICGEREILVMEKNKLLMPPLWNTYFCWGYYDNTCSFGNYTTEKDFAVWEGLSDWGEAVCAACPNGNIIITAGSNTVVCVWDVSINKDKLKYMKLKQVLYGHTDTVNCVAVSESHSVIISGSQDQTCILWDLEELNYITQLPAHSSSVTALAINDLTGEIVSCSGTNLYLWTMKGQLLASVNTPYGPEGSILCCCFTQKYEWDPRNIIITGCTDGIVRIWKTEYTKVQLPGHEEHSVSRGDAVSPSAENTECTGTRWERHLVLCRELNRSQIISRRRYKNNPAVTALAISRTHGTLLVGDAWGRVFAWNYED</sequence>
<dbReference type="InterPro" id="IPR036372">
    <property type="entry name" value="BEACH_dom_sf"/>
</dbReference>
<dbReference type="InterPro" id="IPR019775">
    <property type="entry name" value="WD40_repeat_CS"/>
</dbReference>
<feature type="region of interest" description="Disordered" evidence="4">
    <location>
        <begin position="1002"/>
        <end position="1023"/>
    </location>
</feature>
<dbReference type="Gene3D" id="2.130.10.10">
    <property type="entry name" value="YVTN repeat-like/Quinoprotein amine dehydrogenase"/>
    <property type="match status" value="1"/>
</dbReference>
<dbReference type="Proteomes" id="UP001187315">
    <property type="component" value="Unassembled WGS sequence"/>
</dbReference>
<dbReference type="CDD" id="cd01201">
    <property type="entry name" value="PH_BEACH"/>
    <property type="match status" value="1"/>
</dbReference>
<evidence type="ECO:0000256" key="2">
    <source>
        <dbReference type="ARBA" id="ARBA00022737"/>
    </source>
</evidence>
<dbReference type="CDD" id="cd06071">
    <property type="entry name" value="Beach"/>
    <property type="match status" value="1"/>
</dbReference>
<evidence type="ECO:0000313" key="8">
    <source>
        <dbReference type="Proteomes" id="UP001187315"/>
    </source>
</evidence>
<dbReference type="SUPFAM" id="SSF50729">
    <property type="entry name" value="PH domain-like"/>
    <property type="match status" value="1"/>
</dbReference>
<dbReference type="InterPro" id="IPR056252">
    <property type="entry name" value="Alfy-like_Arm-like"/>
</dbReference>
<dbReference type="InterPro" id="IPR000409">
    <property type="entry name" value="BEACH_dom"/>
</dbReference>
<evidence type="ECO:0000256" key="1">
    <source>
        <dbReference type="ARBA" id="ARBA00022574"/>
    </source>
</evidence>
<dbReference type="Pfam" id="PF23295">
    <property type="entry name" value="Arm_4"/>
    <property type="match status" value="1"/>
</dbReference>
<reference evidence="7" key="1">
    <citation type="submission" date="2023-08" db="EMBL/GenBank/DDBJ databases">
        <title>Pelteobagrus vachellii genome.</title>
        <authorList>
            <person name="Liu H."/>
        </authorList>
    </citation>
    <scope>NUCLEOTIDE SEQUENCE</scope>
    <source>
        <strain evidence="7">PRFRI_2022a</strain>
        <tissue evidence="7">Muscle</tissue>
    </source>
</reference>
<dbReference type="PROSITE" id="PS00678">
    <property type="entry name" value="WD_REPEATS_1"/>
    <property type="match status" value="1"/>
</dbReference>
<evidence type="ECO:0000256" key="3">
    <source>
        <dbReference type="PROSITE-ProRule" id="PRU00221"/>
    </source>
</evidence>
<dbReference type="InterPro" id="IPR015943">
    <property type="entry name" value="WD40/YVTN_repeat-like_dom_sf"/>
</dbReference>
<dbReference type="InterPro" id="IPR051944">
    <property type="entry name" value="BEACH_domain_protein"/>
</dbReference>
<dbReference type="EMBL" id="JAVHJS010000007">
    <property type="protein sequence ID" value="KAK2852669.1"/>
    <property type="molecule type" value="Genomic_DNA"/>
</dbReference>
<dbReference type="SMART" id="SM00320">
    <property type="entry name" value="WD40"/>
    <property type="match status" value="5"/>
</dbReference>
<evidence type="ECO:0000259" key="5">
    <source>
        <dbReference type="PROSITE" id="PS50197"/>
    </source>
</evidence>
<dbReference type="PROSITE" id="PS51783">
    <property type="entry name" value="PH_BEACH"/>
    <property type="match status" value="1"/>
</dbReference>
<dbReference type="InterPro" id="IPR001680">
    <property type="entry name" value="WD40_rpt"/>
</dbReference>
<feature type="compositionally biased region" description="Low complexity" evidence="4">
    <location>
        <begin position="69"/>
        <end position="82"/>
    </location>
</feature>
<dbReference type="SUPFAM" id="SSF81837">
    <property type="entry name" value="BEACH domain"/>
    <property type="match status" value="1"/>
</dbReference>
<organism evidence="7 8">
    <name type="scientific">Tachysurus vachellii</name>
    <name type="common">Darkbarbel catfish</name>
    <name type="synonym">Pelteobagrus vachellii</name>
    <dbReference type="NCBI Taxonomy" id="175792"/>
    <lineage>
        <taxon>Eukaryota</taxon>
        <taxon>Metazoa</taxon>
        <taxon>Chordata</taxon>
        <taxon>Craniata</taxon>
        <taxon>Vertebrata</taxon>
        <taxon>Euteleostomi</taxon>
        <taxon>Actinopterygii</taxon>
        <taxon>Neopterygii</taxon>
        <taxon>Teleostei</taxon>
        <taxon>Ostariophysi</taxon>
        <taxon>Siluriformes</taxon>
        <taxon>Bagridae</taxon>
        <taxon>Tachysurus</taxon>
    </lineage>
</organism>
<feature type="domain" description="BEACH-type PH" evidence="6">
    <location>
        <begin position="2439"/>
        <end position="2564"/>
    </location>
</feature>
<comment type="caution">
    <text evidence="7">The sequence shown here is derived from an EMBL/GenBank/DDBJ whole genome shotgun (WGS) entry which is preliminary data.</text>
</comment>
<dbReference type="FunFam" id="1.10.1540.10:FF:000002">
    <property type="entry name" value="WD repeat and FYVE domain containing 3"/>
    <property type="match status" value="1"/>
</dbReference>
<name>A0AA88N711_TACVA</name>
<feature type="region of interest" description="Disordered" evidence="4">
    <location>
        <begin position="64"/>
        <end position="92"/>
    </location>
</feature>
<dbReference type="PANTHER" id="PTHR46108">
    <property type="entry name" value="BLUE CHEESE"/>
    <property type="match status" value="1"/>
</dbReference>
<evidence type="ECO:0008006" key="9">
    <source>
        <dbReference type="Google" id="ProtNLM"/>
    </source>
</evidence>
<dbReference type="Gene3D" id="1.10.1540.10">
    <property type="entry name" value="BEACH domain"/>
    <property type="match status" value="1"/>
</dbReference>
<accession>A0AA88N711</accession>
<evidence type="ECO:0000256" key="4">
    <source>
        <dbReference type="SAM" id="MobiDB-lite"/>
    </source>
</evidence>
<dbReference type="GO" id="GO:0019882">
    <property type="term" value="P:antigen processing and presentation"/>
    <property type="evidence" value="ECO:0007669"/>
    <property type="project" value="TreeGrafter"/>
</dbReference>
<keyword evidence="1 3" id="KW-0853">WD repeat</keyword>
<dbReference type="SUPFAM" id="SSF48371">
    <property type="entry name" value="ARM repeat"/>
    <property type="match status" value="1"/>
</dbReference>
<keyword evidence="2" id="KW-0677">Repeat</keyword>
<feature type="domain" description="BEACH" evidence="5">
    <location>
        <begin position="2581"/>
        <end position="2875"/>
    </location>
</feature>
<dbReference type="SUPFAM" id="SSF50978">
    <property type="entry name" value="WD40 repeat-like"/>
    <property type="match status" value="1"/>
</dbReference>